<evidence type="ECO:0000259" key="1">
    <source>
        <dbReference type="Pfam" id="PF14529"/>
    </source>
</evidence>
<feature type="domain" description="Endonuclease/exonuclease/phosphatase" evidence="1">
    <location>
        <begin position="99"/>
        <end position="144"/>
    </location>
</feature>
<name>A0A4Y2A609_ARAVE</name>
<proteinExistence type="predicted"/>
<dbReference type="AlphaFoldDB" id="A0A4Y2A609"/>
<sequence>MTFVQWNCRGLWNKRISLHSPLSSTAQFCIFRETFFNPDDHLRKSPFLYSHRQDRSGGVLLTDIPKIACGRILPTLISEDTNLEILATEIHYNNHKFIIVNLYLPQGFDIDQAKTFFHSLSTPVIIFGDFNLHHPMWGSKSSTSLSNGFAD</sequence>
<evidence type="ECO:0000313" key="3">
    <source>
        <dbReference type="Proteomes" id="UP000499080"/>
    </source>
</evidence>
<dbReference type="Pfam" id="PF14529">
    <property type="entry name" value="Exo_endo_phos_2"/>
    <property type="match status" value="1"/>
</dbReference>
<protein>
    <recommendedName>
        <fullName evidence="1">Endonuclease/exonuclease/phosphatase domain-containing protein</fullName>
    </recommendedName>
</protein>
<dbReference type="Gene3D" id="3.60.10.10">
    <property type="entry name" value="Endonuclease/exonuclease/phosphatase"/>
    <property type="match status" value="1"/>
</dbReference>
<dbReference type="GO" id="GO:0003824">
    <property type="term" value="F:catalytic activity"/>
    <property type="evidence" value="ECO:0007669"/>
    <property type="project" value="InterPro"/>
</dbReference>
<reference evidence="2 3" key="1">
    <citation type="journal article" date="2019" name="Sci. Rep.">
        <title>Orb-weaving spider Araneus ventricosus genome elucidates the spidroin gene catalogue.</title>
        <authorList>
            <person name="Kono N."/>
            <person name="Nakamura H."/>
            <person name="Ohtoshi R."/>
            <person name="Moran D.A.P."/>
            <person name="Shinohara A."/>
            <person name="Yoshida Y."/>
            <person name="Fujiwara M."/>
            <person name="Mori M."/>
            <person name="Tomita M."/>
            <person name="Arakawa K."/>
        </authorList>
    </citation>
    <scope>NUCLEOTIDE SEQUENCE [LARGE SCALE GENOMIC DNA]</scope>
</reference>
<organism evidence="2 3">
    <name type="scientific">Araneus ventricosus</name>
    <name type="common">Orbweaver spider</name>
    <name type="synonym">Epeira ventricosa</name>
    <dbReference type="NCBI Taxonomy" id="182803"/>
    <lineage>
        <taxon>Eukaryota</taxon>
        <taxon>Metazoa</taxon>
        <taxon>Ecdysozoa</taxon>
        <taxon>Arthropoda</taxon>
        <taxon>Chelicerata</taxon>
        <taxon>Arachnida</taxon>
        <taxon>Araneae</taxon>
        <taxon>Araneomorphae</taxon>
        <taxon>Entelegynae</taxon>
        <taxon>Araneoidea</taxon>
        <taxon>Araneidae</taxon>
        <taxon>Araneus</taxon>
    </lineage>
</organism>
<dbReference type="InterPro" id="IPR005135">
    <property type="entry name" value="Endo/exonuclease/phosphatase"/>
</dbReference>
<keyword evidence="3" id="KW-1185">Reference proteome</keyword>
<dbReference type="OrthoDB" id="6514113at2759"/>
<dbReference type="SUPFAM" id="SSF56219">
    <property type="entry name" value="DNase I-like"/>
    <property type="match status" value="1"/>
</dbReference>
<dbReference type="Proteomes" id="UP000499080">
    <property type="component" value="Unassembled WGS sequence"/>
</dbReference>
<accession>A0A4Y2A609</accession>
<dbReference type="InterPro" id="IPR036691">
    <property type="entry name" value="Endo/exonu/phosph_ase_sf"/>
</dbReference>
<gene>
    <name evidence="2" type="ORF">AVEN_194412_1</name>
</gene>
<comment type="caution">
    <text evidence="2">The sequence shown here is derived from an EMBL/GenBank/DDBJ whole genome shotgun (WGS) entry which is preliminary data.</text>
</comment>
<evidence type="ECO:0000313" key="2">
    <source>
        <dbReference type="EMBL" id="GBL75163.1"/>
    </source>
</evidence>
<dbReference type="EMBL" id="BGPR01000007">
    <property type="protein sequence ID" value="GBL75163.1"/>
    <property type="molecule type" value="Genomic_DNA"/>
</dbReference>